<sequence>MQPETSLVGRGRPLHVNAREQRAREKSNARQRPRVIAIASGKGGVGKTWLTLSLAQAMSARRARILVLDADFGLANADIQLGHLAATDIGAILRNEASLAESIVPVERGGFDLLAGEAGSGAFSGLDPVIVERLVCRLVDCDANYDVLLCDLGTGVEPAARHLAALADTLVLISTGDPTSLTDGYAVLKLLQRDRNDRGEPVDARIVINQVDTDRAGRRAHAALARAARGFLRLDPPLLGIIQRDENVSEAIRGQRLFLSEFPKSSTAATVQSIARRLLAK</sequence>
<dbReference type="InterPro" id="IPR050625">
    <property type="entry name" value="ParA/MinD_ATPase"/>
</dbReference>
<dbReference type="PANTHER" id="PTHR43384">
    <property type="entry name" value="SEPTUM SITE-DETERMINING PROTEIN MIND HOMOLOG, CHLOROPLASTIC-RELATED"/>
    <property type="match status" value="1"/>
</dbReference>
<evidence type="ECO:0000256" key="2">
    <source>
        <dbReference type="ARBA" id="ARBA00022840"/>
    </source>
</evidence>
<dbReference type="Proteomes" id="UP000000245">
    <property type="component" value="Chromosome"/>
</dbReference>
<dbReference type="GO" id="GO:0005829">
    <property type="term" value="C:cytosol"/>
    <property type="evidence" value="ECO:0007669"/>
    <property type="project" value="TreeGrafter"/>
</dbReference>
<accession>A5FYJ5</accession>
<dbReference type="GO" id="GO:0051782">
    <property type="term" value="P:negative regulation of cell division"/>
    <property type="evidence" value="ECO:0007669"/>
    <property type="project" value="TreeGrafter"/>
</dbReference>
<dbReference type="Pfam" id="PF01656">
    <property type="entry name" value="CbiA"/>
    <property type="match status" value="1"/>
</dbReference>
<dbReference type="KEGG" id="acr:Acry_1469"/>
<protein>
    <submittedName>
        <fullName evidence="4">Cobyrinic acid a,c-diamide synthase</fullName>
    </submittedName>
</protein>
<evidence type="ECO:0000313" key="5">
    <source>
        <dbReference type="Proteomes" id="UP000000245"/>
    </source>
</evidence>
<name>A5FYJ5_ACICJ</name>
<dbReference type="GO" id="GO:0005524">
    <property type="term" value="F:ATP binding"/>
    <property type="evidence" value="ECO:0007669"/>
    <property type="project" value="UniProtKB-KW"/>
</dbReference>
<dbReference type="HOGENOM" id="CLU_037612_0_0_5"/>
<keyword evidence="5" id="KW-1185">Reference proteome</keyword>
<dbReference type="SUPFAM" id="SSF52540">
    <property type="entry name" value="P-loop containing nucleoside triphosphate hydrolases"/>
    <property type="match status" value="1"/>
</dbReference>
<keyword evidence="2" id="KW-0067">ATP-binding</keyword>
<organism evidence="4 5">
    <name type="scientific">Acidiphilium cryptum (strain JF-5)</name>
    <dbReference type="NCBI Taxonomy" id="349163"/>
    <lineage>
        <taxon>Bacteria</taxon>
        <taxon>Pseudomonadati</taxon>
        <taxon>Pseudomonadota</taxon>
        <taxon>Alphaproteobacteria</taxon>
        <taxon>Acetobacterales</taxon>
        <taxon>Acidocellaceae</taxon>
        <taxon>Acidiphilium</taxon>
    </lineage>
</organism>
<reference evidence="4 5" key="1">
    <citation type="submission" date="2007-05" db="EMBL/GenBank/DDBJ databases">
        <title>Complete sequence of chromosome of Acidiphilium cryptum JF-5.</title>
        <authorList>
            <consortium name="US DOE Joint Genome Institute"/>
            <person name="Copeland A."/>
            <person name="Lucas S."/>
            <person name="Lapidus A."/>
            <person name="Barry K."/>
            <person name="Detter J.C."/>
            <person name="Glavina del Rio T."/>
            <person name="Hammon N."/>
            <person name="Israni S."/>
            <person name="Dalin E."/>
            <person name="Tice H."/>
            <person name="Pitluck S."/>
            <person name="Sims D."/>
            <person name="Brettin T."/>
            <person name="Bruce D."/>
            <person name="Han C."/>
            <person name="Schmutz J."/>
            <person name="Larimer F."/>
            <person name="Land M."/>
            <person name="Hauser L."/>
            <person name="Kyrpides N."/>
            <person name="Kim E."/>
            <person name="Magnuson T."/>
            <person name="Richardson P."/>
        </authorList>
    </citation>
    <scope>NUCLEOTIDE SEQUENCE [LARGE SCALE GENOMIC DNA]</scope>
    <source>
        <strain evidence="4 5">JF-5</strain>
    </source>
</reference>
<dbReference type="Gene3D" id="3.40.50.300">
    <property type="entry name" value="P-loop containing nucleotide triphosphate hydrolases"/>
    <property type="match status" value="1"/>
</dbReference>
<dbReference type="InterPro" id="IPR002586">
    <property type="entry name" value="CobQ/CobB/MinD/ParA_Nub-bd_dom"/>
</dbReference>
<dbReference type="InterPro" id="IPR025501">
    <property type="entry name" value="MinD_FleN"/>
</dbReference>
<gene>
    <name evidence="4" type="ordered locus">Acry_1469</name>
</gene>
<keyword evidence="1" id="KW-0547">Nucleotide-binding</keyword>
<dbReference type="PANTHER" id="PTHR43384:SF4">
    <property type="entry name" value="CELLULOSE BIOSYNTHESIS PROTEIN BCSQ-RELATED"/>
    <property type="match status" value="1"/>
</dbReference>
<dbReference type="PIRSF" id="PIRSF003092">
    <property type="entry name" value="MinD"/>
    <property type="match status" value="1"/>
</dbReference>
<dbReference type="InterPro" id="IPR027417">
    <property type="entry name" value="P-loop_NTPase"/>
</dbReference>
<evidence type="ECO:0000256" key="1">
    <source>
        <dbReference type="ARBA" id="ARBA00022741"/>
    </source>
</evidence>
<evidence type="ECO:0000259" key="3">
    <source>
        <dbReference type="Pfam" id="PF01656"/>
    </source>
</evidence>
<proteinExistence type="predicted"/>
<feature type="domain" description="CobQ/CobB/MinD/ParA nucleotide binding" evidence="3">
    <location>
        <begin position="36"/>
        <end position="253"/>
    </location>
</feature>
<dbReference type="EMBL" id="CP000697">
    <property type="protein sequence ID" value="ABQ30677.1"/>
    <property type="molecule type" value="Genomic_DNA"/>
</dbReference>
<dbReference type="eggNOG" id="COG0455">
    <property type="taxonomic scope" value="Bacteria"/>
</dbReference>
<dbReference type="GO" id="GO:0009898">
    <property type="term" value="C:cytoplasmic side of plasma membrane"/>
    <property type="evidence" value="ECO:0007669"/>
    <property type="project" value="TreeGrafter"/>
</dbReference>
<dbReference type="GO" id="GO:0016887">
    <property type="term" value="F:ATP hydrolysis activity"/>
    <property type="evidence" value="ECO:0007669"/>
    <property type="project" value="TreeGrafter"/>
</dbReference>
<dbReference type="AlphaFoldDB" id="A5FYJ5"/>
<evidence type="ECO:0000313" key="4">
    <source>
        <dbReference type="EMBL" id="ABQ30677.1"/>
    </source>
</evidence>
<dbReference type="STRING" id="349163.Acry_1469"/>